<evidence type="ECO:0000259" key="8">
    <source>
        <dbReference type="PROSITE" id="PS51101"/>
    </source>
</evidence>
<sequence length="173" mass="19475">MIKMLRIDDRLLHGQVVFIWSKQLDIKGIVVANDALPDDPIQSMAMKMVVPEHIKLLIKKVDDAVHFLNDPRIEGMGVMVVVKDPEDAARVMKGLHNPNVVQKLNIGNSGRVDKGDRQKLTPEVYVDQTDIAALKELLQYQIPFEIQMIPTNGKTDVKDALSHYHEADTEKSS</sequence>
<reference evidence="9 10" key="1">
    <citation type="submission" date="2019-12" db="EMBL/GenBank/DDBJ databases">
        <authorList>
            <person name="Yang R."/>
        </authorList>
    </citation>
    <scope>NUCLEOTIDE SEQUENCE [LARGE SCALE GENOMIC DNA]</scope>
    <source>
        <strain evidence="9 10">DONG20-135</strain>
    </source>
</reference>
<dbReference type="InterPro" id="IPR036667">
    <property type="entry name" value="PTS_IIB_sorbose-sp_sf"/>
</dbReference>
<dbReference type="GO" id="GO:0005737">
    <property type="term" value="C:cytoplasm"/>
    <property type="evidence" value="ECO:0007669"/>
    <property type="project" value="UniProtKB-SubCell"/>
</dbReference>
<evidence type="ECO:0000313" key="9">
    <source>
        <dbReference type="EMBL" id="MXQ73424.1"/>
    </source>
</evidence>
<dbReference type="AlphaFoldDB" id="A0A6N8U7W5"/>
<evidence type="ECO:0000256" key="3">
    <source>
        <dbReference type="ARBA" id="ARBA00022490"/>
    </source>
</evidence>
<gene>
    <name evidence="9" type="ORF">GSF08_05705</name>
</gene>
<dbReference type="EMBL" id="WUUQ01000002">
    <property type="protein sequence ID" value="MXQ73424.1"/>
    <property type="molecule type" value="Genomic_DNA"/>
</dbReference>
<proteinExistence type="predicted"/>
<reference evidence="9 10" key="2">
    <citation type="submission" date="2020-01" db="EMBL/GenBank/DDBJ databases">
        <title>Clostridiaceae sp. nov. isolated from the gut of human by culturomics.</title>
        <authorList>
            <person name="Chang Y."/>
        </authorList>
    </citation>
    <scope>NUCLEOTIDE SEQUENCE [LARGE SCALE GENOMIC DNA]</scope>
    <source>
        <strain evidence="9 10">DONG20-135</strain>
    </source>
</reference>
<dbReference type="PROSITE" id="PS51101">
    <property type="entry name" value="PTS_EIIB_TYPE_4"/>
    <property type="match status" value="1"/>
</dbReference>
<keyword evidence="10" id="KW-1185">Reference proteome</keyword>
<dbReference type="Proteomes" id="UP000434036">
    <property type="component" value="Unassembled WGS sequence"/>
</dbReference>
<evidence type="ECO:0000256" key="1">
    <source>
        <dbReference type="ARBA" id="ARBA00004496"/>
    </source>
</evidence>
<keyword evidence="5" id="KW-0808">Transferase</keyword>
<dbReference type="GO" id="GO:0009401">
    <property type="term" value="P:phosphoenolpyruvate-dependent sugar phosphotransferase system"/>
    <property type="evidence" value="ECO:0007669"/>
    <property type="project" value="UniProtKB-KW"/>
</dbReference>
<protein>
    <submittedName>
        <fullName evidence="9">PTS transporter subunit IIB</fullName>
    </submittedName>
</protein>
<dbReference type="GO" id="GO:0008982">
    <property type="term" value="F:protein-N(PI)-phosphohistidine-sugar phosphotransferase activity"/>
    <property type="evidence" value="ECO:0007669"/>
    <property type="project" value="InterPro"/>
</dbReference>
<evidence type="ECO:0000256" key="4">
    <source>
        <dbReference type="ARBA" id="ARBA00022597"/>
    </source>
</evidence>
<dbReference type="GO" id="GO:0016301">
    <property type="term" value="F:kinase activity"/>
    <property type="evidence" value="ECO:0007669"/>
    <property type="project" value="UniProtKB-KW"/>
</dbReference>
<evidence type="ECO:0000256" key="7">
    <source>
        <dbReference type="ARBA" id="ARBA00022777"/>
    </source>
</evidence>
<evidence type="ECO:0000256" key="6">
    <source>
        <dbReference type="ARBA" id="ARBA00022683"/>
    </source>
</evidence>
<evidence type="ECO:0000256" key="5">
    <source>
        <dbReference type="ARBA" id="ARBA00022679"/>
    </source>
</evidence>
<dbReference type="Gene3D" id="3.40.35.10">
    <property type="entry name" value="Phosphotransferase system, sorbose subfamily IIB component"/>
    <property type="match status" value="1"/>
</dbReference>
<accession>A0A6N8U7W5</accession>
<evidence type="ECO:0000313" key="10">
    <source>
        <dbReference type="Proteomes" id="UP000434036"/>
    </source>
</evidence>
<comment type="subcellular location">
    <subcellularLocation>
        <location evidence="1">Cytoplasm</location>
    </subcellularLocation>
</comment>
<dbReference type="SUPFAM" id="SSF52728">
    <property type="entry name" value="PTS IIb component"/>
    <property type="match status" value="1"/>
</dbReference>
<organism evidence="9 10">
    <name type="scientific">Copranaerobaculum intestinale</name>
    <dbReference type="NCBI Taxonomy" id="2692629"/>
    <lineage>
        <taxon>Bacteria</taxon>
        <taxon>Bacillati</taxon>
        <taxon>Bacillota</taxon>
        <taxon>Erysipelotrichia</taxon>
        <taxon>Erysipelotrichales</taxon>
        <taxon>Erysipelotrichaceae</taxon>
        <taxon>Copranaerobaculum</taxon>
    </lineage>
</organism>
<name>A0A6N8U7W5_9FIRM</name>
<evidence type="ECO:0000256" key="2">
    <source>
        <dbReference type="ARBA" id="ARBA00022448"/>
    </source>
</evidence>
<keyword evidence="6" id="KW-0598">Phosphotransferase system</keyword>
<keyword evidence="4" id="KW-0762">Sugar transport</keyword>
<dbReference type="RefSeq" id="WP_160624881.1">
    <property type="nucleotide sequence ID" value="NZ_WUUQ01000002.1"/>
</dbReference>
<keyword evidence="3" id="KW-0963">Cytoplasm</keyword>
<keyword evidence="7" id="KW-0418">Kinase</keyword>
<feature type="domain" description="PTS EIIB type-4" evidence="8">
    <location>
        <begin position="1"/>
        <end position="168"/>
    </location>
</feature>
<comment type="caution">
    <text evidence="9">The sequence shown here is derived from an EMBL/GenBank/DDBJ whole genome shotgun (WGS) entry which is preliminary data.</text>
</comment>
<dbReference type="InterPro" id="IPR004720">
    <property type="entry name" value="PTS_IIB_sorbose-sp"/>
</dbReference>
<keyword evidence="2" id="KW-0813">Transport</keyword>
<dbReference type="Pfam" id="PF03830">
    <property type="entry name" value="PTSIIB_sorb"/>
    <property type="match status" value="1"/>
</dbReference>